<sequence length="467" mass="50806">MTHLTTRPAVDLLALLQSNQISPLELADEFIRQIQQRNPQLNALVDFDPERVRRQAKALESSPHPRSPLFGLPMTVKASISVADHRCEIGSLLHRGYTPPTDATVVRRMREAGAVILGATNCPEFLMAYETDNRLYGRTANPWDLSRTAGGSSGGESAAIAAGLSAGGLGSDSGGSVRVPAHFTGICSLKPTPGRVPALGHLPPCAGPFSILGAIGPMARTISDVALFFEVLSGQDAGDPAGAPVHRRGYSSEELKRLPIGFLEDDGLTPVTAETRQAVRDAAAALQKQGFKVSPFRSQSLEQARRLWWKFFVRCGAMLLDPLVRGREDDLSPTFQDFREIAHRELPLTGEELLAAWIECDQVRGNLLAEMREFPILLTPACSIPAFRHGERSWIIEGQPVRYLDAMRYTQWFNLLAAPAAIVPVGRSPEGLPIGVQLAGRPFEDEMALGIAAQLDREFGYVQPPIL</sequence>
<evidence type="ECO:0000259" key="1">
    <source>
        <dbReference type="Pfam" id="PF01425"/>
    </source>
</evidence>
<dbReference type="Pfam" id="PF01425">
    <property type="entry name" value="Amidase"/>
    <property type="match status" value="1"/>
</dbReference>
<dbReference type="InterPro" id="IPR036928">
    <property type="entry name" value="AS_sf"/>
</dbReference>
<dbReference type="InterPro" id="IPR052739">
    <property type="entry name" value="FAAH2"/>
</dbReference>
<dbReference type="PROSITE" id="PS00571">
    <property type="entry name" value="AMIDASES"/>
    <property type="match status" value="1"/>
</dbReference>
<protein>
    <submittedName>
        <fullName evidence="2">Amidase</fullName>
    </submittedName>
</protein>
<dbReference type="Proteomes" id="UP000295210">
    <property type="component" value="Unassembled WGS sequence"/>
</dbReference>
<dbReference type="InterPro" id="IPR023631">
    <property type="entry name" value="Amidase_dom"/>
</dbReference>
<dbReference type="EMBL" id="SMGK01000003">
    <property type="protein sequence ID" value="TCK72832.1"/>
    <property type="molecule type" value="Genomic_DNA"/>
</dbReference>
<name>A0A4R1L445_9BACT</name>
<dbReference type="SUPFAM" id="SSF75304">
    <property type="entry name" value="Amidase signature (AS) enzymes"/>
    <property type="match status" value="1"/>
</dbReference>
<keyword evidence="3" id="KW-1185">Reference proteome</keyword>
<comment type="caution">
    <text evidence="2">The sequence shown here is derived from an EMBL/GenBank/DDBJ whole genome shotgun (WGS) entry which is preliminary data.</text>
</comment>
<accession>A0A4R1L445</accession>
<evidence type="ECO:0000313" key="3">
    <source>
        <dbReference type="Proteomes" id="UP000295210"/>
    </source>
</evidence>
<dbReference type="InterPro" id="IPR020556">
    <property type="entry name" value="Amidase_CS"/>
</dbReference>
<dbReference type="Gene3D" id="3.90.1300.10">
    <property type="entry name" value="Amidase signature (AS) domain"/>
    <property type="match status" value="1"/>
</dbReference>
<gene>
    <name evidence="2" type="ORF">C7378_2424</name>
</gene>
<organism evidence="2 3">
    <name type="scientific">Acidipila rosea</name>
    <dbReference type="NCBI Taxonomy" id="768535"/>
    <lineage>
        <taxon>Bacteria</taxon>
        <taxon>Pseudomonadati</taxon>
        <taxon>Acidobacteriota</taxon>
        <taxon>Terriglobia</taxon>
        <taxon>Terriglobales</taxon>
        <taxon>Acidobacteriaceae</taxon>
        <taxon>Acidipila</taxon>
    </lineage>
</organism>
<dbReference type="PANTHER" id="PTHR43372:SF4">
    <property type="entry name" value="FATTY-ACID AMIDE HYDROLASE 2"/>
    <property type="match status" value="1"/>
</dbReference>
<evidence type="ECO:0000313" key="2">
    <source>
        <dbReference type="EMBL" id="TCK72832.1"/>
    </source>
</evidence>
<reference evidence="2 3" key="1">
    <citation type="submission" date="2019-03" db="EMBL/GenBank/DDBJ databases">
        <title>Genomic Encyclopedia of Type Strains, Phase IV (KMG-IV): sequencing the most valuable type-strain genomes for metagenomic binning, comparative biology and taxonomic classification.</title>
        <authorList>
            <person name="Goeker M."/>
        </authorList>
    </citation>
    <scope>NUCLEOTIDE SEQUENCE [LARGE SCALE GENOMIC DNA]</scope>
    <source>
        <strain evidence="2 3">DSM 103428</strain>
    </source>
</reference>
<dbReference type="PANTHER" id="PTHR43372">
    <property type="entry name" value="FATTY-ACID AMIDE HYDROLASE"/>
    <property type="match status" value="1"/>
</dbReference>
<dbReference type="RefSeq" id="WP_131996764.1">
    <property type="nucleotide sequence ID" value="NZ_SMGK01000003.1"/>
</dbReference>
<dbReference type="GO" id="GO:0012505">
    <property type="term" value="C:endomembrane system"/>
    <property type="evidence" value="ECO:0007669"/>
    <property type="project" value="TreeGrafter"/>
</dbReference>
<proteinExistence type="predicted"/>
<dbReference type="AlphaFoldDB" id="A0A4R1L445"/>
<feature type="domain" description="Amidase" evidence="1">
    <location>
        <begin position="26"/>
        <end position="449"/>
    </location>
</feature>
<dbReference type="OrthoDB" id="9811471at2"/>